<keyword evidence="1" id="KW-0472">Membrane</keyword>
<keyword evidence="1" id="KW-1133">Transmembrane helix</keyword>
<dbReference type="EMBL" id="BKCJ010001128">
    <property type="protein sequence ID" value="GEU39063.1"/>
    <property type="molecule type" value="Genomic_DNA"/>
</dbReference>
<proteinExistence type="predicted"/>
<accession>A0A6L2JQ15</accession>
<evidence type="ECO:0008006" key="3">
    <source>
        <dbReference type="Google" id="ProtNLM"/>
    </source>
</evidence>
<sequence length="230" mass="24720">MKYRHCGVRVVLSLLRTVLPILGPSFPVSFARLASLLRYTRSKLISKASLFLAGSTYAVLSVGMLISVGMTTSVPYVNENVVSLLVVFIIVQPHVDQLVVLIHHSPNQTVIGASVLSLSLDVSHAHVQTIRENITNYRSALREVFIPLADPFSTVALEGTGGTSNTVPVTADTTTALSMVVASTSTVRPISIDDYEVASTNDQVTTNRNVADEDANPFSNVDNAELNVPE</sequence>
<name>A0A6L2JQ15_TANCI</name>
<keyword evidence="1" id="KW-0812">Transmembrane</keyword>
<reference evidence="2" key="1">
    <citation type="journal article" date="2019" name="Sci. Rep.">
        <title>Draft genome of Tanacetum cinerariifolium, the natural source of mosquito coil.</title>
        <authorList>
            <person name="Yamashiro T."/>
            <person name="Shiraishi A."/>
            <person name="Satake H."/>
            <person name="Nakayama K."/>
        </authorList>
    </citation>
    <scope>NUCLEOTIDE SEQUENCE</scope>
</reference>
<feature type="transmembrane region" description="Helical" evidence="1">
    <location>
        <begin position="49"/>
        <end position="69"/>
    </location>
</feature>
<organism evidence="2">
    <name type="scientific">Tanacetum cinerariifolium</name>
    <name type="common">Dalmatian daisy</name>
    <name type="synonym">Chrysanthemum cinerariifolium</name>
    <dbReference type="NCBI Taxonomy" id="118510"/>
    <lineage>
        <taxon>Eukaryota</taxon>
        <taxon>Viridiplantae</taxon>
        <taxon>Streptophyta</taxon>
        <taxon>Embryophyta</taxon>
        <taxon>Tracheophyta</taxon>
        <taxon>Spermatophyta</taxon>
        <taxon>Magnoliopsida</taxon>
        <taxon>eudicotyledons</taxon>
        <taxon>Gunneridae</taxon>
        <taxon>Pentapetalae</taxon>
        <taxon>asterids</taxon>
        <taxon>campanulids</taxon>
        <taxon>Asterales</taxon>
        <taxon>Asteraceae</taxon>
        <taxon>Asteroideae</taxon>
        <taxon>Anthemideae</taxon>
        <taxon>Anthemidinae</taxon>
        <taxon>Tanacetum</taxon>
    </lineage>
</organism>
<comment type="caution">
    <text evidence="2">The sequence shown here is derived from an EMBL/GenBank/DDBJ whole genome shotgun (WGS) entry which is preliminary data.</text>
</comment>
<evidence type="ECO:0000256" key="1">
    <source>
        <dbReference type="SAM" id="Phobius"/>
    </source>
</evidence>
<evidence type="ECO:0000313" key="2">
    <source>
        <dbReference type="EMBL" id="GEU39063.1"/>
    </source>
</evidence>
<dbReference type="AlphaFoldDB" id="A0A6L2JQ15"/>
<gene>
    <name evidence="2" type="ORF">Tci_011041</name>
</gene>
<feature type="transmembrane region" description="Helical" evidence="1">
    <location>
        <begin position="81"/>
        <end position="102"/>
    </location>
</feature>
<protein>
    <recommendedName>
        <fullName evidence="3">Transmembrane protein</fullName>
    </recommendedName>
</protein>